<dbReference type="EMBL" id="CCBB010000003">
    <property type="protein sequence ID" value="CDO10373.1"/>
    <property type="molecule type" value="Genomic_DNA"/>
</dbReference>
<comment type="caution">
    <text evidence="1">The sequence shown here is derived from an EMBL/GenBank/DDBJ whole genome shotgun (WGS) entry which is preliminary data.</text>
</comment>
<evidence type="ECO:0000313" key="1">
    <source>
        <dbReference type="EMBL" id="CDO10373.1"/>
    </source>
</evidence>
<proteinExistence type="predicted"/>
<dbReference type="InterPro" id="IPR006311">
    <property type="entry name" value="TAT_signal"/>
</dbReference>
<gene>
    <name evidence="1" type="ORF">BN977_05205</name>
</gene>
<protein>
    <submittedName>
        <fullName evidence="1">Uncharacterized protein</fullName>
    </submittedName>
</protein>
<dbReference type="AlphaFoldDB" id="W9AXV8"/>
<evidence type="ECO:0000313" key="2">
    <source>
        <dbReference type="Proteomes" id="UP000028870"/>
    </source>
</evidence>
<dbReference type="OrthoDB" id="4632325at2"/>
<dbReference type="RefSeq" id="WP_024451325.1">
    <property type="nucleotide sequence ID" value="NZ_CCBB010000003.1"/>
</dbReference>
<keyword evidence="2" id="KW-1185">Reference proteome</keyword>
<dbReference type="PROSITE" id="PS51318">
    <property type="entry name" value="TAT"/>
    <property type="match status" value="1"/>
</dbReference>
<reference evidence="1" key="1">
    <citation type="submission" date="2014-03" db="EMBL/GenBank/DDBJ databases">
        <title>Draft Genome Sequence of Mycobacterium cosmeticum DSM 44829.</title>
        <authorList>
            <person name="Croce O."/>
            <person name="Robert C."/>
            <person name="Raoult D."/>
            <person name="Drancourt M."/>
        </authorList>
    </citation>
    <scope>NUCLEOTIDE SEQUENCE [LARGE SCALE GENOMIC DNA]</scope>
    <source>
        <strain evidence="1">DSM 44829</strain>
    </source>
</reference>
<name>W9AXV8_MYCCO</name>
<accession>W9AXV8</accession>
<organism evidence="1 2">
    <name type="scientific">Mycolicibacterium cosmeticum</name>
    <dbReference type="NCBI Taxonomy" id="258533"/>
    <lineage>
        <taxon>Bacteria</taxon>
        <taxon>Bacillati</taxon>
        <taxon>Actinomycetota</taxon>
        <taxon>Actinomycetes</taxon>
        <taxon>Mycobacteriales</taxon>
        <taxon>Mycobacteriaceae</taxon>
        <taxon>Mycolicibacterium</taxon>
    </lineage>
</organism>
<sequence>MTTHQMRTRVLAGAVIAGGLALTGVALTPGTAEARCNALSMCSQVWCPGQPLPVGGSGMEPNVKWDMNVCHTWYYGFAGHTGSTDGQVEVGWRIMEGEPSPVPGLY</sequence>
<dbReference type="eggNOG" id="ENOG5032CBJ">
    <property type="taxonomic scope" value="Bacteria"/>
</dbReference>
<dbReference type="Proteomes" id="UP000028870">
    <property type="component" value="Unassembled WGS sequence"/>
</dbReference>
<reference evidence="1" key="2">
    <citation type="submission" date="2014-03" db="EMBL/GenBank/DDBJ databases">
        <authorList>
            <person name="Urmite Genomes"/>
        </authorList>
    </citation>
    <scope>NUCLEOTIDE SEQUENCE</scope>
    <source>
        <strain evidence="1">DSM 44829</strain>
    </source>
</reference>